<proteinExistence type="predicted"/>
<dbReference type="Pfam" id="PF17762">
    <property type="entry name" value="HTH_ParB"/>
    <property type="match status" value="1"/>
</dbReference>
<dbReference type="Gene3D" id="1.10.10.2830">
    <property type="match status" value="1"/>
</dbReference>
<dbReference type="PANTHER" id="PTHR33375:SF7">
    <property type="entry name" value="CHROMOSOME 2-PARTITIONING PROTEIN PARB-RELATED"/>
    <property type="match status" value="1"/>
</dbReference>
<accession>A0ABU2HYN4</accession>
<dbReference type="Proteomes" id="UP001269144">
    <property type="component" value="Unassembled WGS sequence"/>
</dbReference>
<dbReference type="InterPro" id="IPR041468">
    <property type="entry name" value="HTH_ParB/Spo0J"/>
</dbReference>
<feature type="domain" description="ParB/Spo0J HTH" evidence="1">
    <location>
        <begin position="9"/>
        <end position="103"/>
    </location>
</feature>
<evidence type="ECO:0000259" key="1">
    <source>
        <dbReference type="Pfam" id="PF17762"/>
    </source>
</evidence>
<evidence type="ECO:0000313" key="2">
    <source>
        <dbReference type="EMBL" id="MDS9469605.1"/>
    </source>
</evidence>
<protein>
    <submittedName>
        <fullName evidence="2">Chromosome partitioning protein ParB</fullName>
    </submittedName>
</protein>
<keyword evidence="3" id="KW-1185">Reference proteome</keyword>
<comment type="caution">
    <text evidence="2">The sequence shown here is derived from an EMBL/GenBank/DDBJ whole genome shotgun (WGS) entry which is preliminary data.</text>
</comment>
<dbReference type="InterPro" id="IPR050336">
    <property type="entry name" value="Chromosome_partition/occlusion"/>
</dbReference>
<sequence>MAENAARRDLHPADEIRAYGKMTQSGAPVSTIARAFAVSEKHVQRRLALAGLPDAVIAALAANEISLGMAAAFTISMDAARSLEVLELCKSRDWSEHQIRRALKPEAVKSSDRRACFVGLEAYQAAGGRVSRDLFAEDVLLDDPDILDTVSTEKLAALAESYRDEGWKWVETSLENYIGYYQIEEGKFARLYKQEGALSEDEAARFDELTALEEAEALDAKGREELAALQAILEGRYSEAQKAHSGLILYVDPRGAALICAGLVRKEDKAAAIAAGLLTASQHEREDASKSPISQKLREDLDRVAQGARQHAILRDPELLFDLLAFQLSHALHWQKPFGISLGEVPNWPTTGAEGYALDPRLAEHPARDMQGKDLAKSFRAFRQKGSEYIRGELTRFLAAQYQGGEKKLTALVEKEVQPRTREIWTPNAANFFSRVSGPYLSHIWSELLDLAEDAPSAVAFDRFKKAEKAAQLESLFSDAATREALGVSKEQASRIANWLPEGMS</sequence>
<gene>
    <name evidence="2" type="ORF">RGQ15_18730</name>
</gene>
<evidence type="ECO:0000313" key="3">
    <source>
        <dbReference type="Proteomes" id="UP001269144"/>
    </source>
</evidence>
<organism evidence="2 3">
    <name type="scientific">Paracoccus aurantius</name>
    <dbReference type="NCBI Taxonomy" id="3073814"/>
    <lineage>
        <taxon>Bacteria</taxon>
        <taxon>Pseudomonadati</taxon>
        <taxon>Pseudomonadota</taxon>
        <taxon>Alphaproteobacteria</taxon>
        <taxon>Rhodobacterales</taxon>
        <taxon>Paracoccaceae</taxon>
        <taxon>Paracoccus</taxon>
    </lineage>
</organism>
<dbReference type="SUPFAM" id="SSF109709">
    <property type="entry name" value="KorB DNA-binding domain-like"/>
    <property type="match status" value="1"/>
</dbReference>
<dbReference type="PANTHER" id="PTHR33375">
    <property type="entry name" value="CHROMOSOME-PARTITIONING PROTEIN PARB-RELATED"/>
    <property type="match status" value="1"/>
</dbReference>
<dbReference type="EMBL" id="JAVQLW010000004">
    <property type="protein sequence ID" value="MDS9469605.1"/>
    <property type="molecule type" value="Genomic_DNA"/>
</dbReference>
<name>A0ABU2HYN4_9RHOB</name>
<dbReference type="RefSeq" id="WP_311162293.1">
    <property type="nucleotide sequence ID" value="NZ_JAVQLW010000004.1"/>
</dbReference>
<reference evidence="3" key="1">
    <citation type="submission" date="2023-07" db="EMBL/GenBank/DDBJ databases">
        <title>Paracoccus sp. MBLB3053 whole genome sequence.</title>
        <authorList>
            <person name="Hwang C.Y."/>
            <person name="Cho E.-S."/>
            <person name="Seo M.-J."/>
        </authorList>
    </citation>
    <scope>NUCLEOTIDE SEQUENCE [LARGE SCALE GENOMIC DNA]</scope>
    <source>
        <strain evidence="3">MBLB3053</strain>
    </source>
</reference>